<dbReference type="Proteomes" id="UP000467236">
    <property type="component" value="Chromosome"/>
</dbReference>
<dbReference type="Pfam" id="PF00823">
    <property type="entry name" value="PPE"/>
    <property type="match status" value="1"/>
</dbReference>
<comment type="similarity">
    <text evidence="1">Belongs to the mycobacterial PPE family.</text>
</comment>
<evidence type="ECO:0000256" key="1">
    <source>
        <dbReference type="ARBA" id="ARBA00010652"/>
    </source>
</evidence>
<dbReference type="InterPro" id="IPR022171">
    <property type="entry name" value="PPE_C"/>
</dbReference>
<dbReference type="SUPFAM" id="SSF140459">
    <property type="entry name" value="PE/PPE dimer-like"/>
    <property type="match status" value="1"/>
</dbReference>
<proteinExistence type="inferred from homology"/>
<evidence type="ECO:0000259" key="2">
    <source>
        <dbReference type="Pfam" id="PF00823"/>
    </source>
</evidence>
<dbReference type="PANTHER" id="PTHR46766">
    <property type="entry name" value="GLUTAMINE-RICH PROTEIN 2"/>
    <property type="match status" value="1"/>
</dbReference>
<dbReference type="GO" id="GO:0052572">
    <property type="term" value="P:response to host immune response"/>
    <property type="evidence" value="ECO:0007669"/>
    <property type="project" value="TreeGrafter"/>
</dbReference>
<dbReference type="InterPro" id="IPR038332">
    <property type="entry name" value="PPE_sf"/>
</dbReference>
<evidence type="ECO:0000313" key="4">
    <source>
        <dbReference type="EMBL" id="BBX72335.1"/>
    </source>
</evidence>
<dbReference type="OrthoDB" id="4753710at2"/>
<evidence type="ECO:0000313" key="5">
    <source>
        <dbReference type="Proteomes" id="UP000467236"/>
    </source>
</evidence>
<dbReference type="AlphaFoldDB" id="A0A7I7MJK6"/>
<reference evidence="4 5" key="1">
    <citation type="journal article" date="2019" name="Emerg. Microbes Infect.">
        <title>Comprehensive subspecies identification of 175 nontuberculous mycobacteria species based on 7547 genomic profiles.</title>
        <authorList>
            <person name="Matsumoto Y."/>
            <person name="Kinjo T."/>
            <person name="Motooka D."/>
            <person name="Nabeya D."/>
            <person name="Jung N."/>
            <person name="Uechi K."/>
            <person name="Horii T."/>
            <person name="Iida T."/>
            <person name="Fujita J."/>
            <person name="Nakamura S."/>
        </authorList>
    </citation>
    <scope>NUCLEOTIDE SEQUENCE [LARGE SCALE GENOMIC DNA]</scope>
    <source>
        <strain evidence="4 5">JCM 14233</strain>
    </source>
</reference>
<dbReference type="PANTHER" id="PTHR46766:SF1">
    <property type="entry name" value="GLUTAMINE-RICH PROTEIN 2"/>
    <property type="match status" value="1"/>
</dbReference>
<feature type="domain" description="PPE family C-terminal" evidence="3">
    <location>
        <begin position="312"/>
        <end position="391"/>
    </location>
</feature>
<evidence type="ECO:0000259" key="3">
    <source>
        <dbReference type="Pfam" id="PF12484"/>
    </source>
</evidence>
<dbReference type="KEGG" id="mshj:MSHI_02410"/>
<accession>A0A7I7MJK6</accession>
<dbReference type="FunFam" id="1.20.1260.20:FF:000001">
    <property type="entry name" value="PPE family protein PPE41"/>
    <property type="match status" value="1"/>
</dbReference>
<dbReference type="Pfam" id="PF12484">
    <property type="entry name" value="PPE-SVP"/>
    <property type="match status" value="1"/>
</dbReference>
<feature type="domain" description="PPE" evidence="2">
    <location>
        <begin position="2"/>
        <end position="161"/>
    </location>
</feature>
<dbReference type="InterPro" id="IPR000030">
    <property type="entry name" value="PPE_dom"/>
</dbReference>
<dbReference type="RefSeq" id="WP_083052435.1">
    <property type="nucleotide sequence ID" value="NZ_AP022575.1"/>
</dbReference>
<protein>
    <submittedName>
        <fullName evidence="4">PPE family protein PPE15</fullName>
    </submittedName>
</protein>
<keyword evidence="5" id="KW-1185">Reference proteome</keyword>
<gene>
    <name evidence="4" type="primary">PPE15</name>
    <name evidence="4" type="ORF">MSHI_02410</name>
</gene>
<sequence>MDFGALPPEINSARMYAGAGAAPLMTAAASWNSLAAELGTTAASYESIITALTTEQWLGPASLAMVAAAQPYVAWLTYTAEATAHAGAQAMASAAAYEAAFAATVPPEVVAANRALLAALVATNFLGINTPAIMATEAHYMEMWAQDAMAMYAYAAASGVAGMLQPLTPPSQTTNPGGLAAQSAAVGAAAATAAVNQVSLPDLISSLPVAMSSLASPLQSVLDATGMSQIITDIDALLATPVVANVINSAVNTAAWYVMAAIPTAIFLGNTLASSAPAEAAAEAAVEGLAAAGAAGAGLADAVAPAAGAGVTAGLGEASLVGSLSVPASWASAAPATVSAAGALEGSGWTVAAEEAAPLGMAGMPGLATAAKGAGAYAGPRYGFKPIVMPKQVVV</sequence>
<name>A0A7I7MJK6_9MYCO</name>
<organism evidence="4 5">
    <name type="scientific">Mycobacterium shinjukuense</name>
    <dbReference type="NCBI Taxonomy" id="398694"/>
    <lineage>
        <taxon>Bacteria</taxon>
        <taxon>Bacillati</taxon>
        <taxon>Actinomycetota</taxon>
        <taxon>Actinomycetes</taxon>
        <taxon>Mycobacteriales</taxon>
        <taxon>Mycobacteriaceae</taxon>
        <taxon>Mycobacterium</taxon>
    </lineage>
</organism>
<dbReference type="EMBL" id="AP022575">
    <property type="protein sequence ID" value="BBX72335.1"/>
    <property type="molecule type" value="Genomic_DNA"/>
</dbReference>
<dbReference type="Gene3D" id="1.20.1260.20">
    <property type="entry name" value="PPE superfamily"/>
    <property type="match status" value="1"/>
</dbReference>